<accession>A0A2S3VLF1</accession>
<reference evidence="2" key="1">
    <citation type="submission" date="2017-02" db="EMBL/GenBank/DDBJ databases">
        <authorList>
            <person name="Furmanczyk E.M."/>
        </authorList>
    </citation>
    <scope>NUCLEOTIDE SEQUENCE [LARGE SCALE GENOMIC DNA]</scope>
    <source>
        <strain evidence="2">AP3_22</strain>
    </source>
</reference>
<dbReference type="AlphaFoldDB" id="A0A2S3VLF1"/>
<dbReference type="EMBL" id="MUJK01000006">
    <property type="protein sequence ID" value="POF40796.1"/>
    <property type="molecule type" value="Genomic_DNA"/>
</dbReference>
<comment type="caution">
    <text evidence="1">The sequence shown here is derived from an EMBL/GenBank/DDBJ whole genome shotgun (WGS) entry which is preliminary data.</text>
</comment>
<keyword evidence="2" id="KW-1185">Reference proteome</keyword>
<evidence type="ECO:0000313" key="1">
    <source>
        <dbReference type="EMBL" id="POF40796.1"/>
    </source>
</evidence>
<evidence type="ECO:0000313" key="2">
    <source>
        <dbReference type="Proteomes" id="UP000237440"/>
    </source>
</evidence>
<dbReference type="Proteomes" id="UP000237440">
    <property type="component" value="Unassembled WGS sequence"/>
</dbReference>
<proteinExistence type="predicted"/>
<gene>
    <name evidence="1" type="ORF">B0D71_20220</name>
</gene>
<sequence>MEISRACGETCMVQARAADFQSDEDHCRSEPAREKLKGTTFLQDSRVIVDVHREQARSYRFEVSR</sequence>
<organism evidence="1 2">
    <name type="scientific">Pseudomonas laurylsulfativorans</name>
    <dbReference type="NCBI Taxonomy" id="1943631"/>
    <lineage>
        <taxon>Bacteria</taxon>
        <taxon>Pseudomonadati</taxon>
        <taxon>Pseudomonadota</taxon>
        <taxon>Gammaproteobacteria</taxon>
        <taxon>Pseudomonadales</taxon>
        <taxon>Pseudomonadaceae</taxon>
        <taxon>Pseudomonas</taxon>
    </lineage>
</organism>
<name>A0A2S3VLF1_9PSED</name>
<protein>
    <submittedName>
        <fullName evidence="1">Uncharacterized protein</fullName>
    </submittedName>
</protein>